<evidence type="ECO:0000256" key="3">
    <source>
        <dbReference type="ARBA" id="ARBA00022691"/>
    </source>
</evidence>
<keyword evidence="14" id="KW-0234">DNA repair</keyword>
<dbReference type="Proteomes" id="UP000673375">
    <property type="component" value="Unassembled WGS sequence"/>
</dbReference>
<keyword evidence="22" id="KW-1185">Reference proteome</keyword>
<dbReference type="InterPro" id="IPR013815">
    <property type="entry name" value="ATP_grasp_subdomain_1"/>
</dbReference>
<evidence type="ECO:0000256" key="11">
    <source>
        <dbReference type="ARBA" id="ARBA00022840"/>
    </source>
</evidence>
<evidence type="ECO:0000259" key="19">
    <source>
        <dbReference type="PROSITE" id="PS50893"/>
    </source>
</evidence>
<feature type="domain" description="TsaA-like" evidence="20">
    <location>
        <begin position="123"/>
        <end position="245"/>
    </location>
</feature>
<dbReference type="EMBL" id="JAEDXU010000007">
    <property type="protein sequence ID" value="MBP1047388.1"/>
    <property type="molecule type" value="Genomic_DNA"/>
</dbReference>
<evidence type="ECO:0000256" key="17">
    <source>
        <dbReference type="ARBA" id="ARBA00039316"/>
    </source>
</evidence>
<gene>
    <name evidence="21" type="ORF">I6N96_13975</name>
</gene>
<dbReference type="SUPFAM" id="SSF118196">
    <property type="entry name" value="YaeB-like"/>
    <property type="match status" value="2"/>
</dbReference>
<evidence type="ECO:0000256" key="14">
    <source>
        <dbReference type="ARBA" id="ARBA00023204"/>
    </source>
</evidence>
<dbReference type="InterPro" id="IPR017871">
    <property type="entry name" value="ABC_transporter-like_CS"/>
</dbReference>
<evidence type="ECO:0000256" key="5">
    <source>
        <dbReference type="ARBA" id="ARBA00022737"/>
    </source>
</evidence>
<dbReference type="PROSITE" id="PS00211">
    <property type="entry name" value="ABC_TRANSPORTER_1"/>
    <property type="match status" value="2"/>
</dbReference>
<dbReference type="Gene3D" id="3.40.50.300">
    <property type="entry name" value="P-loop containing nucleotide triphosphate hydrolases"/>
    <property type="match status" value="2"/>
</dbReference>
<dbReference type="Pfam" id="PF01980">
    <property type="entry name" value="TrmO_N"/>
    <property type="match status" value="1"/>
</dbReference>
<keyword evidence="10" id="KW-0862">Zinc</keyword>
<keyword evidence="4" id="KW-0479">Metal-binding</keyword>
<dbReference type="InterPro" id="IPR003439">
    <property type="entry name" value="ABC_transporter-like_ATP-bd"/>
</dbReference>
<keyword evidence="2" id="KW-0963">Cytoplasm</keyword>
<evidence type="ECO:0000256" key="9">
    <source>
        <dbReference type="ARBA" id="ARBA00022771"/>
    </source>
</evidence>
<dbReference type="InterPro" id="IPR023370">
    <property type="entry name" value="TrmO-like_N"/>
</dbReference>
<evidence type="ECO:0000256" key="13">
    <source>
        <dbReference type="ARBA" id="ARBA00023125"/>
    </source>
</evidence>
<comment type="similarity">
    <text evidence="15">Belongs to the tRNA methyltransferase O family.</text>
</comment>
<keyword evidence="8" id="KW-0228">DNA excision</keyword>
<dbReference type="GO" id="GO:0008168">
    <property type="term" value="F:methyltransferase activity"/>
    <property type="evidence" value="ECO:0007669"/>
    <property type="project" value="UniProtKB-KW"/>
</dbReference>
<dbReference type="RefSeq" id="WP_209558166.1">
    <property type="nucleotide sequence ID" value="NZ_JAEDXU010000007.1"/>
</dbReference>
<dbReference type="Pfam" id="PF17755">
    <property type="entry name" value="UvrA_DNA-bind"/>
    <property type="match status" value="1"/>
</dbReference>
<dbReference type="Gene3D" id="3.30.1490.20">
    <property type="entry name" value="ATP-grasp fold, A domain"/>
    <property type="match status" value="1"/>
</dbReference>
<dbReference type="PANTHER" id="PTHR43152">
    <property type="entry name" value="UVRABC SYSTEM PROTEIN A"/>
    <property type="match status" value="1"/>
</dbReference>
<evidence type="ECO:0000256" key="15">
    <source>
        <dbReference type="ARBA" id="ARBA00033753"/>
    </source>
</evidence>
<dbReference type="Gene3D" id="2.40.30.70">
    <property type="entry name" value="YaeB-like"/>
    <property type="match status" value="1"/>
</dbReference>
<dbReference type="SUPFAM" id="SSF52540">
    <property type="entry name" value="P-loop containing nucleoside triphosphate hydrolases"/>
    <property type="match status" value="2"/>
</dbReference>
<keyword evidence="12" id="KW-0267">Excision nuclease</keyword>
<protein>
    <recommendedName>
        <fullName evidence="17">UvrABC system protein A</fullName>
    </recommendedName>
    <alternativeName>
        <fullName evidence="18">Excinuclease ABC subunit A</fullName>
    </alternativeName>
</protein>
<dbReference type="Gene3D" id="1.20.1580.10">
    <property type="entry name" value="ABC transporter ATPase like domain"/>
    <property type="match status" value="2"/>
</dbReference>
<dbReference type="GO" id="GO:0032259">
    <property type="term" value="P:methylation"/>
    <property type="evidence" value="ECO:0007669"/>
    <property type="project" value="UniProtKB-KW"/>
</dbReference>
<keyword evidence="5" id="KW-0677">Repeat</keyword>
<feature type="domain" description="ABC transporter" evidence="19">
    <location>
        <begin position="859"/>
        <end position="1190"/>
    </location>
</feature>
<name>A0ABS4CLA1_9ENTE</name>
<keyword evidence="7" id="KW-0227">DNA damage</keyword>
<sequence>MSTHKLIAIGTVHRRGNRLVIELKEERLIAALKHLSLFSHGTLIFSDGTGNLLVRVAKLEEVDEKKGQISLAVDCGLLEGNVLYDIKPYMPCEDRIAVADSDDREDEYSDKAKEAGGFDQLDLSSAGTIRKKQNRYFLYPEDFEGFVSVSKESKYLKVLWWFSRFDKKEYRRIVQGEPPYEQAPRSGIFATRSPVRPNPIALTVVQIISINQEEQSIEVAGLDCFDKTPLVGIRPYIPSIDKVNDSSVPSWLAHWPNHKDMALPITDGEIILDDRETELLDAYLQLESLETPLLDFDEQEIKKRDKKAIAVYGARQNNLKNVHAVLPKEKIVAVAGVSGSGKSSFAFDTLYAESRLRLSETMDSLEKPEVDTITGLPPAVAIAQRSIGRNPRSTVGTFTGIQDRLRLLYAAIGHRHCPKCGKAVRPKSRDELVEIVNHLALEHKLKFLSYKDMKIISLAEQAQKIVWETYVDQALDAGKGAFYLVIDDNEPILLQTREMCYHCETILFEMSPAVFSFNNPESMCGACNGLGKTVDIDPALVVAHPEVSLLDGASDYWGDVRSFRKKPTANWMRGELLALADKMEIDLEQPWTQLPEEFRQIALYGSGEMEVSWSYVHPKNGRSGTITRVVEGAIPVLNRLLKKGGSTAEQITASYMQAVACPVCQGERLAREGRMVTVAGLRYPKITAMTVTDVLHWVESLPEALTFHEQELSSALLKDIHQKTVYLKEVGLAYLTLDRTIPTLSGGELQRLKLVAQMGIGLSGLLYVMDEPTAGLHPRNYSNILHSLHRLKEEGNTILVVEHEETVLQTADWLLEFGPGAGQHGGELIWQGDPKLLQAGETQTAQYLTGRKSILIDRPKLSDGTKWIQVEKAQGNNLKEINVQFPKGYMTCITGVSGSGKSTLAEKVLIPAIEAQLNKEPTQRYCQQIIGAENIQQIVYASQASIVGNKRSILATFIGLLDELRPLFAALQQAKEAQLSASAFSFNSKEGQCDACKGEGIQTIVVPFSADIAAVCPLCHGKRYKNHVLAVHYEGKNIFEVLELQVEEALLFFEGNKKITAILQTLCRVGLGYLKLGQGIRTLSGGESQRMKLARVLCKKPSEKMLYVLDEPTSGLHFSDIQNLLELFSALADAGHTVLIIEHNKHVIRNVDWIIDLGPEGGNAGGNLVVQGTPQTVMACDHSYTGAFLKGQLQNEQ</sequence>
<organism evidence="21 22">
    <name type="scientific">Enterococcus larvae</name>
    <dbReference type="NCBI Taxonomy" id="2794352"/>
    <lineage>
        <taxon>Bacteria</taxon>
        <taxon>Bacillati</taxon>
        <taxon>Bacillota</taxon>
        <taxon>Bacilli</taxon>
        <taxon>Lactobacillales</taxon>
        <taxon>Enterococcaceae</taxon>
        <taxon>Enterococcus</taxon>
    </lineage>
</organism>
<comment type="subcellular location">
    <subcellularLocation>
        <location evidence="1">Cytoplasm</location>
    </subcellularLocation>
</comment>
<reference evidence="21 22" key="1">
    <citation type="submission" date="2020-12" db="EMBL/GenBank/DDBJ databases">
        <title>Vagococcus allomyrinae sp. nov. and Enterococcus lavae sp. nov., isolated from the larvae of Allomyrina dichotoma.</title>
        <authorList>
            <person name="Lee S.D."/>
        </authorList>
    </citation>
    <scope>NUCLEOTIDE SEQUENCE [LARGE SCALE GENOMIC DNA]</scope>
    <source>
        <strain evidence="21 22">BWM-S5</strain>
    </source>
</reference>
<dbReference type="InterPro" id="IPR041552">
    <property type="entry name" value="UvrA_DNA-bd"/>
</dbReference>
<evidence type="ECO:0000256" key="18">
    <source>
        <dbReference type="ARBA" id="ARBA00042156"/>
    </source>
</evidence>
<keyword evidence="6" id="KW-0547">Nucleotide-binding</keyword>
<evidence type="ECO:0000256" key="1">
    <source>
        <dbReference type="ARBA" id="ARBA00004496"/>
    </source>
</evidence>
<keyword evidence="11" id="KW-0067">ATP-binding</keyword>
<dbReference type="PROSITE" id="PS51668">
    <property type="entry name" value="TSAA_2"/>
    <property type="match status" value="1"/>
</dbReference>
<comment type="caution">
    <text evidence="21">The sequence shown here is derived from an EMBL/GenBank/DDBJ whole genome shotgun (WGS) entry which is preliminary data.</text>
</comment>
<dbReference type="InterPro" id="IPR027417">
    <property type="entry name" value="P-loop_NTPase"/>
</dbReference>
<dbReference type="InterPro" id="IPR036414">
    <property type="entry name" value="YaeB_N_sf"/>
</dbReference>
<dbReference type="Pfam" id="PF00005">
    <property type="entry name" value="ABC_tran"/>
    <property type="match status" value="1"/>
</dbReference>
<keyword evidence="9" id="KW-0863">Zinc-finger</keyword>
<evidence type="ECO:0000313" key="21">
    <source>
        <dbReference type="EMBL" id="MBP1047388.1"/>
    </source>
</evidence>
<keyword evidence="3" id="KW-0949">S-adenosyl-L-methionine</keyword>
<keyword evidence="21" id="KW-0489">Methyltransferase</keyword>
<accession>A0ABS4CLA1</accession>
<evidence type="ECO:0000313" key="22">
    <source>
        <dbReference type="Proteomes" id="UP000673375"/>
    </source>
</evidence>
<keyword evidence="21" id="KW-0808">Transferase</keyword>
<evidence type="ECO:0000256" key="12">
    <source>
        <dbReference type="ARBA" id="ARBA00022881"/>
    </source>
</evidence>
<evidence type="ECO:0000256" key="8">
    <source>
        <dbReference type="ARBA" id="ARBA00022769"/>
    </source>
</evidence>
<evidence type="ECO:0000259" key="20">
    <source>
        <dbReference type="PROSITE" id="PS51668"/>
    </source>
</evidence>
<evidence type="ECO:0000256" key="4">
    <source>
        <dbReference type="ARBA" id="ARBA00022723"/>
    </source>
</evidence>
<evidence type="ECO:0000256" key="7">
    <source>
        <dbReference type="ARBA" id="ARBA00022763"/>
    </source>
</evidence>
<proteinExistence type="inferred from homology"/>
<evidence type="ECO:0000256" key="10">
    <source>
        <dbReference type="ARBA" id="ARBA00022833"/>
    </source>
</evidence>
<dbReference type="PROSITE" id="PS50893">
    <property type="entry name" value="ABC_TRANSPORTER_2"/>
    <property type="match status" value="1"/>
</dbReference>
<evidence type="ECO:0000256" key="2">
    <source>
        <dbReference type="ARBA" id="ARBA00022490"/>
    </source>
</evidence>
<dbReference type="PANTHER" id="PTHR43152:SF3">
    <property type="entry name" value="UVRABC SYSTEM PROTEIN A"/>
    <property type="match status" value="1"/>
</dbReference>
<evidence type="ECO:0000256" key="6">
    <source>
        <dbReference type="ARBA" id="ARBA00022741"/>
    </source>
</evidence>
<dbReference type="InterPro" id="IPR036413">
    <property type="entry name" value="YaeB-like_sf"/>
</dbReference>
<keyword evidence="13" id="KW-0238">DNA-binding</keyword>
<dbReference type="Gene3D" id="1.10.8.280">
    <property type="entry name" value="ABC transporter ATPase domain-like"/>
    <property type="match status" value="1"/>
</dbReference>
<comment type="similarity">
    <text evidence="16">Belongs to the ABC transporter superfamily. UvrA family.</text>
</comment>
<evidence type="ECO:0000256" key="16">
    <source>
        <dbReference type="ARBA" id="ARBA00038000"/>
    </source>
</evidence>